<dbReference type="Proteomes" id="UP001196413">
    <property type="component" value="Unassembled WGS sequence"/>
</dbReference>
<comment type="caution">
    <text evidence="2">The sequence shown here is derived from an EMBL/GenBank/DDBJ whole genome shotgun (WGS) entry which is preliminary data.</text>
</comment>
<dbReference type="InterPro" id="IPR053360">
    <property type="entry name" value="Zinc_finger_domain"/>
</dbReference>
<dbReference type="AlphaFoldDB" id="A0AAD5QVP1"/>
<feature type="region of interest" description="Disordered" evidence="1">
    <location>
        <begin position="436"/>
        <end position="477"/>
    </location>
</feature>
<feature type="region of interest" description="Disordered" evidence="1">
    <location>
        <begin position="141"/>
        <end position="161"/>
    </location>
</feature>
<name>A0AAD5QVP1_PARTN</name>
<dbReference type="PANTHER" id="PTHR36945:SF1">
    <property type="entry name" value="ZINC FINGER PROTEIN C02F5.12-RELATED"/>
    <property type="match status" value="1"/>
</dbReference>
<accession>A0AAD5QVP1</accession>
<evidence type="ECO:0000256" key="1">
    <source>
        <dbReference type="SAM" id="MobiDB-lite"/>
    </source>
</evidence>
<gene>
    <name evidence="2" type="ORF">KIN20_023998</name>
</gene>
<reference evidence="2" key="1">
    <citation type="submission" date="2021-06" db="EMBL/GenBank/DDBJ databases">
        <title>Parelaphostrongylus tenuis whole genome reference sequence.</title>
        <authorList>
            <person name="Garwood T.J."/>
            <person name="Larsen P.A."/>
            <person name="Fountain-Jones N.M."/>
            <person name="Garbe J.R."/>
            <person name="Macchietto M.G."/>
            <person name="Kania S.A."/>
            <person name="Gerhold R.W."/>
            <person name="Richards J.E."/>
            <person name="Wolf T.M."/>
        </authorList>
    </citation>
    <scope>NUCLEOTIDE SEQUENCE</scope>
    <source>
        <strain evidence="2">MNPRO001-30</strain>
        <tissue evidence="2">Meninges</tissue>
    </source>
</reference>
<proteinExistence type="predicted"/>
<protein>
    <submittedName>
        <fullName evidence="2">Uncharacterized protein</fullName>
    </submittedName>
</protein>
<evidence type="ECO:0000313" key="3">
    <source>
        <dbReference type="Proteomes" id="UP001196413"/>
    </source>
</evidence>
<dbReference type="PANTHER" id="PTHR36945">
    <property type="entry name" value="HIGH INCIDENCE OF MALES (INCREASED X CHROMOSOME LOSS)-RELATED-RELATED"/>
    <property type="match status" value="1"/>
</dbReference>
<evidence type="ECO:0000313" key="2">
    <source>
        <dbReference type="EMBL" id="KAJ1364015.1"/>
    </source>
</evidence>
<organism evidence="2 3">
    <name type="scientific">Parelaphostrongylus tenuis</name>
    <name type="common">Meningeal worm</name>
    <dbReference type="NCBI Taxonomy" id="148309"/>
    <lineage>
        <taxon>Eukaryota</taxon>
        <taxon>Metazoa</taxon>
        <taxon>Ecdysozoa</taxon>
        <taxon>Nematoda</taxon>
        <taxon>Chromadorea</taxon>
        <taxon>Rhabditida</taxon>
        <taxon>Rhabditina</taxon>
        <taxon>Rhabditomorpha</taxon>
        <taxon>Strongyloidea</taxon>
        <taxon>Metastrongylidae</taxon>
        <taxon>Parelaphostrongylus</taxon>
    </lineage>
</organism>
<dbReference type="EMBL" id="JAHQIW010004848">
    <property type="protein sequence ID" value="KAJ1364015.1"/>
    <property type="molecule type" value="Genomic_DNA"/>
</dbReference>
<sequence length="599" mass="67310">MKGRRFSHRNDGELENMSSYVQINIYDTNLKDLQNRGVDIEHMLQHVGFRSVVMDVPILSSSVLKFPVEAAMRRAKSFGGLSIRNRSYSNKDGGRSFLYRDTKMRHKTVQKTVNSDPALAEDSVLIHDCVDMNTTLVTPGIGSRSSHVKKENEDRAAPLTSTPLTSKKFVSFGRFVSGPPPTTSESGVMNFQCAADNRQKEQGDIPQEIGGSFQHEPRRSLSQNVISLNDRLPLGDNTFAGDVAFLQDCQEELASSPGVDSYANATRSSENPDVAAERDISGVQISSAIQLAAPVSPEEGVIEDIGLQSVNPPPLSFFGDDAEQCYNGHKSFADCKLSSPEEQKLHESINKFDDVGHLESEYGILTAAEINKENVYGSEIRHQSYVMEMEDFAEDIDENQMLAHPAPELERQELEESLSSPPFSNEVAAHRNVHLENGVPNEADDDLIAQSRTTERSSSPQRRRPKPNEFDKSGYTCSTAKSKSKKQIFHCHMPNCGKDIMWRPRYGKNRLVDHVRIHWAKEVKQCKLCGFKASSYRKIHHHHRRSHRTMPYVGAVSTETKEDLDELLIYWKQCFPDTPLWRSSTSLTAYTSHLNIHRS</sequence>
<keyword evidence="3" id="KW-1185">Reference proteome</keyword>
<feature type="compositionally biased region" description="Low complexity" evidence="1">
    <location>
        <begin position="450"/>
        <end position="460"/>
    </location>
</feature>